<reference evidence="2 3" key="1">
    <citation type="submission" date="2021-06" db="EMBL/GenBank/DDBJ databases">
        <title>Caerostris darwini draft genome.</title>
        <authorList>
            <person name="Kono N."/>
            <person name="Arakawa K."/>
        </authorList>
    </citation>
    <scope>NUCLEOTIDE SEQUENCE [LARGE SCALE GENOMIC DNA]</scope>
</reference>
<dbReference type="Proteomes" id="UP001054837">
    <property type="component" value="Unassembled WGS sequence"/>
</dbReference>
<feature type="compositionally biased region" description="Basic and acidic residues" evidence="1">
    <location>
        <begin position="18"/>
        <end position="31"/>
    </location>
</feature>
<protein>
    <submittedName>
        <fullName evidence="2">Uncharacterized protein</fullName>
    </submittedName>
</protein>
<keyword evidence="3" id="KW-1185">Reference proteome</keyword>
<feature type="region of interest" description="Disordered" evidence="1">
    <location>
        <begin position="1"/>
        <end position="48"/>
    </location>
</feature>
<accession>A0AAV4RZ89</accession>
<evidence type="ECO:0000313" key="3">
    <source>
        <dbReference type="Proteomes" id="UP001054837"/>
    </source>
</evidence>
<dbReference type="AlphaFoldDB" id="A0AAV4RZ89"/>
<dbReference type="EMBL" id="BPLQ01007011">
    <property type="protein sequence ID" value="GIY27019.1"/>
    <property type="molecule type" value="Genomic_DNA"/>
</dbReference>
<name>A0AAV4RZ89_9ARAC</name>
<evidence type="ECO:0000313" key="2">
    <source>
        <dbReference type="EMBL" id="GIY27019.1"/>
    </source>
</evidence>
<evidence type="ECO:0000256" key="1">
    <source>
        <dbReference type="SAM" id="MobiDB-lite"/>
    </source>
</evidence>
<gene>
    <name evidence="2" type="ORF">CDAR_201371</name>
</gene>
<proteinExistence type="predicted"/>
<organism evidence="2 3">
    <name type="scientific">Caerostris darwini</name>
    <dbReference type="NCBI Taxonomy" id="1538125"/>
    <lineage>
        <taxon>Eukaryota</taxon>
        <taxon>Metazoa</taxon>
        <taxon>Ecdysozoa</taxon>
        <taxon>Arthropoda</taxon>
        <taxon>Chelicerata</taxon>
        <taxon>Arachnida</taxon>
        <taxon>Araneae</taxon>
        <taxon>Araneomorphae</taxon>
        <taxon>Entelegynae</taxon>
        <taxon>Araneoidea</taxon>
        <taxon>Araneidae</taxon>
        <taxon>Caerostris</taxon>
    </lineage>
</organism>
<comment type="caution">
    <text evidence="2">The sequence shown here is derived from an EMBL/GenBank/DDBJ whole genome shotgun (WGS) entry which is preliminary data.</text>
</comment>
<sequence length="88" mass="10029">MTVDSRLRDSAKSSGGGRGREDYKNELQRSSRREKKKPPEEAMINETSNVGDGIEFRLTPRFDYGISPITIIEEKIKTPDMAEIMFGY</sequence>
<feature type="compositionally biased region" description="Basic and acidic residues" evidence="1">
    <location>
        <begin position="1"/>
        <end position="11"/>
    </location>
</feature>